<proteinExistence type="predicted"/>
<dbReference type="RefSeq" id="WP_394848778.1">
    <property type="nucleotide sequence ID" value="NZ_CP089982.1"/>
</dbReference>
<evidence type="ECO:0000256" key="12">
    <source>
        <dbReference type="SAM" id="Phobius"/>
    </source>
</evidence>
<evidence type="ECO:0000256" key="8">
    <source>
        <dbReference type="ARBA" id="ARBA00022786"/>
    </source>
</evidence>
<evidence type="ECO:0000256" key="7">
    <source>
        <dbReference type="ARBA" id="ARBA00022771"/>
    </source>
</evidence>
<protein>
    <recommendedName>
        <fullName evidence="3">RING-type E3 ubiquitin transferase</fullName>
        <ecNumber evidence="3">2.3.2.27</ecNumber>
    </recommendedName>
</protein>
<comment type="subcellular location">
    <subcellularLocation>
        <location evidence="2">Membrane</location>
        <topology evidence="2">Multi-pass membrane protein</topology>
    </subcellularLocation>
</comment>
<keyword evidence="15" id="KW-1185">Reference proteome</keyword>
<comment type="catalytic activity">
    <reaction evidence="1">
        <text>S-ubiquitinyl-[E2 ubiquitin-conjugating enzyme]-L-cysteine + [acceptor protein]-L-lysine = [E2 ubiquitin-conjugating enzyme]-L-cysteine + N(6)-ubiquitinyl-[acceptor protein]-L-lysine.</text>
        <dbReference type="EC" id="2.3.2.27"/>
    </reaction>
</comment>
<keyword evidence="5 12" id="KW-0812">Transmembrane</keyword>
<keyword evidence="8" id="KW-0833">Ubl conjugation pathway</keyword>
<reference evidence="14 15" key="1">
    <citation type="submission" date="2021-12" db="EMBL/GenBank/DDBJ databases">
        <title>Discovery of the Pendulisporaceae a myxobacterial family with distinct sporulation behavior and unique specialized metabolism.</title>
        <authorList>
            <person name="Garcia R."/>
            <person name="Popoff A."/>
            <person name="Bader C.D."/>
            <person name="Loehr J."/>
            <person name="Walesch S."/>
            <person name="Walt C."/>
            <person name="Boldt J."/>
            <person name="Bunk B."/>
            <person name="Haeckl F.J.F.P.J."/>
            <person name="Gunesch A.P."/>
            <person name="Birkelbach J."/>
            <person name="Nuebel U."/>
            <person name="Pietschmann T."/>
            <person name="Bach T."/>
            <person name="Mueller R."/>
        </authorList>
    </citation>
    <scope>NUCLEOTIDE SEQUENCE [LARGE SCALE GENOMIC DNA]</scope>
    <source>
        <strain evidence="14 15">MSr12523</strain>
    </source>
</reference>
<keyword evidence="9" id="KW-0862">Zinc</keyword>
<evidence type="ECO:0000256" key="3">
    <source>
        <dbReference type="ARBA" id="ARBA00012483"/>
    </source>
</evidence>
<evidence type="ECO:0000259" key="13">
    <source>
        <dbReference type="Pfam" id="PF12483"/>
    </source>
</evidence>
<dbReference type="Proteomes" id="UP001379533">
    <property type="component" value="Chromosome"/>
</dbReference>
<organism evidence="14 15">
    <name type="scientific">Pendulispora brunnea</name>
    <dbReference type="NCBI Taxonomy" id="2905690"/>
    <lineage>
        <taxon>Bacteria</taxon>
        <taxon>Pseudomonadati</taxon>
        <taxon>Myxococcota</taxon>
        <taxon>Myxococcia</taxon>
        <taxon>Myxococcales</taxon>
        <taxon>Sorangiineae</taxon>
        <taxon>Pendulisporaceae</taxon>
        <taxon>Pendulispora</taxon>
    </lineage>
</organism>
<accession>A0ABZ2KPA0</accession>
<evidence type="ECO:0000313" key="15">
    <source>
        <dbReference type="Proteomes" id="UP001379533"/>
    </source>
</evidence>
<name>A0ABZ2KPA0_9BACT</name>
<keyword evidence="10 12" id="KW-1133">Transmembrane helix</keyword>
<evidence type="ECO:0000256" key="2">
    <source>
        <dbReference type="ARBA" id="ARBA00004141"/>
    </source>
</evidence>
<feature type="transmembrane region" description="Helical" evidence="12">
    <location>
        <begin position="216"/>
        <end position="240"/>
    </location>
</feature>
<dbReference type="InterPro" id="IPR022170">
    <property type="entry name" value="MUL1-like"/>
</dbReference>
<evidence type="ECO:0000256" key="6">
    <source>
        <dbReference type="ARBA" id="ARBA00022723"/>
    </source>
</evidence>
<feature type="domain" description="E3 Ubiquitin ligase MUL1-like" evidence="13">
    <location>
        <begin position="88"/>
        <end position="229"/>
    </location>
</feature>
<keyword evidence="7" id="KW-0863">Zinc-finger</keyword>
<evidence type="ECO:0000256" key="10">
    <source>
        <dbReference type="ARBA" id="ARBA00022989"/>
    </source>
</evidence>
<dbReference type="EC" id="2.3.2.27" evidence="3"/>
<evidence type="ECO:0000256" key="9">
    <source>
        <dbReference type="ARBA" id="ARBA00022833"/>
    </source>
</evidence>
<dbReference type="Pfam" id="PF12483">
    <property type="entry name" value="GIDE"/>
    <property type="match status" value="1"/>
</dbReference>
<evidence type="ECO:0000256" key="4">
    <source>
        <dbReference type="ARBA" id="ARBA00022679"/>
    </source>
</evidence>
<sequence length="248" mass="25782">MLLIVGVGVLLLGIVALGIGLFEKMKAGRVSGAPLVRTGDAAQRGAQVAASNGAISVQGSVFCQQPLSSPVTRTGCLHYSISAEARWKEGDQERSQTLAGIQQTAHFAVDDGSGPVWIDATRGGDFETTSYSEIKEPGMFTSELVFGDYRISTSSVPSGARFEVRETVLPLVPQLYACGVTATHSIAAPEWRSLILSTKSRDELLGSATQTAKVCLIGGIAALAVGAAVALAGAFQAGLLTRASHLHL</sequence>
<evidence type="ECO:0000256" key="1">
    <source>
        <dbReference type="ARBA" id="ARBA00000900"/>
    </source>
</evidence>
<evidence type="ECO:0000256" key="11">
    <source>
        <dbReference type="ARBA" id="ARBA00023136"/>
    </source>
</evidence>
<evidence type="ECO:0000256" key="5">
    <source>
        <dbReference type="ARBA" id="ARBA00022692"/>
    </source>
</evidence>
<keyword evidence="6" id="KW-0479">Metal-binding</keyword>
<keyword evidence="4" id="KW-0808">Transferase</keyword>
<dbReference type="EMBL" id="CP089982">
    <property type="protein sequence ID" value="WXA98166.1"/>
    <property type="molecule type" value="Genomic_DNA"/>
</dbReference>
<keyword evidence="11 12" id="KW-0472">Membrane</keyword>
<gene>
    <name evidence="14" type="ORF">LZC95_15140</name>
</gene>
<evidence type="ECO:0000313" key="14">
    <source>
        <dbReference type="EMBL" id="WXA98166.1"/>
    </source>
</evidence>